<evidence type="ECO:0000256" key="5">
    <source>
        <dbReference type="ARBA" id="ARBA00022692"/>
    </source>
</evidence>
<keyword evidence="13" id="KW-1185">Reference proteome</keyword>
<dbReference type="PANTHER" id="PTHR24062">
    <property type="entry name" value="VOMERONASAL TYPE-1 RECEPTOR"/>
    <property type="match status" value="1"/>
</dbReference>
<feature type="transmembrane region" description="Helical" evidence="11">
    <location>
        <begin position="127"/>
        <end position="147"/>
    </location>
</feature>
<evidence type="ECO:0000256" key="2">
    <source>
        <dbReference type="ARBA" id="ARBA00010663"/>
    </source>
</evidence>
<gene>
    <name evidence="14" type="primary">LOC101389928</name>
</gene>
<evidence type="ECO:0000256" key="9">
    <source>
        <dbReference type="ARBA" id="ARBA00023170"/>
    </source>
</evidence>
<reference evidence="14" key="1">
    <citation type="submission" date="2025-08" db="UniProtKB">
        <authorList>
            <consortium name="RefSeq"/>
        </authorList>
    </citation>
    <scope>IDENTIFICATION</scope>
</reference>
<feature type="transmembrane region" description="Helical" evidence="11">
    <location>
        <begin position="271"/>
        <end position="288"/>
    </location>
</feature>
<keyword evidence="7 11" id="KW-0297">G-protein coupled receptor</keyword>
<comment type="subcellular location">
    <subcellularLocation>
        <location evidence="1 11">Cell membrane</location>
        <topology evidence="1 11">Multi-pass membrane protein</topology>
    </subcellularLocation>
</comment>
<dbReference type="SUPFAM" id="SSF81321">
    <property type="entry name" value="Family A G protein-coupled receptor-like"/>
    <property type="match status" value="1"/>
</dbReference>
<organism evidence="13 14">
    <name type="scientific">Ceratotherium simum simum</name>
    <name type="common">Southern white rhinoceros</name>
    <dbReference type="NCBI Taxonomy" id="73337"/>
    <lineage>
        <taxon>Eukaryota</taxon>
        <taxon>Metazoa</taxon>
        <taxon>Chordata</taxon>
        <taxon>Craniata</taxon>
        <taxon>Vertebrata</taxon>
        <taxon>Euteleostomi</taxon>
        <taxon>Mammalia</taxon>
        <taxon>Eutheria</taxon>
        <taxon>Laurasiatheria</taxon>
        <taxon>Perissodactyla</taxon>
        <taxon>Rhinocerotidae</taxon>
        <taxon>Ceratotherium</taxon>
    </lineage>
</organism>
<name>A0ABM0I4S9_CERSS</name>
<evidence type="ECO:0000256" key="7">
    <source>
        <dbReference type="ARBA" id="ARBA00023040"/>
    </source>
</evidence>
<evidence type="ECO:0000256" key="6">
    <source>
        <dbReference type="ARBA" id="ARBA00022989"/>
    </source>
</evidence>
<feature type="transmembrane region" description="Helical" evidence="11">
    <location>
        <begin position="44"/>
        <end position="64"/>
    </location>
</feature>
<proteinExistence type="inferred from homology"/>
<keyword evidence="8 11" id="KW-0472">Membrane</keyword>
<evidence type="ECO:0000256" key="11">
    <source>
        <dbReference type="RuleBase" id="RU364061"/>
    </source>
</evidence>
<keyword evidence="4 11" id="KW-0589">Pheromone response</keyword>
<evidence type="ECO:0000259" key="12">
    <source>
        <dbReference type="PROSITE" id="PS50262"/>
    </source>
</evidence>
<evidence type="ECO:0000313" key="14">
    <source>
        <dbReference type="RefSeq" id="XP_004440270.1"/>
    </source>
</evidence>
<dbReference type="Proteomes" id="UP000694910">
    <property type="component" value="Unplaced"/>
</dbReference>
<protein>
    <recommendedName>
        <fullName evidence="11">Vomeronasal type-1 receptor</fullName>
    </recommendedName>
</protein>
<feature type="transmembrane region" description="Helical" evidence="11">
    <location>
        <begin position="6"/>
        <end position="32"/>
    </location>
</feature>
<feature type="transmembrane region" description="Helical" evidence="11">
    <location>
        <begin position="237"/>
        <end position="259"/>
    </location>
</feature>
<dbReference type="Pfam" id="PF03402">
    <property type="entry name" value="V1R"/>
    <property type="match status" value="1"/>
</dbReference>
<keyword evidence="6 11" id="KW-1133">Transmembrane helix</keyword>
<dbReference type="Gene3D" id="1.20.1070.10">
    <property type="entry name" value="Rhodopsin 7-helix transmembrane proteins"/>
    <property type="match status" value="1"/>
</dbReference>
<keyword evidence="5 11" id="KW-0812">Transmembrane</keyword>
<evidence type="ECO:0000256" key="3">
    <source>
        <dbReference type="ARBA" id="ARBA00022475"/>
    </source>
</evidence>
<evidence type="ECO:0000256" key="4">
    <source>
        <dbReference type="ARBA" id="ARBA00022507"/>
    </source>
</evidence>
<evidence type="ECO:0000313" key="13">
    <source>
        <dbReference type="Proteomes" id="UP000694910"/>
    </source>
</evidence>
<evidence type="ECO:0000256" key="10">
    <source>
        <dbReference type="ARBA" id="ARBA00023224"/>
    </source>
</evidence>
<accession>A0ABM0I4S9</accession>
<feature type="domain" description="G-protein coupled receptors family 1 profile" evidence="12">
    <location>
        <begin position="22"/>
        <end position="287"/>
    </location>
</feature>
<dbReference type="InterPro" id="IPR004072">
    <property type="entry name" value="Vmron_rcpt_1"/>
</dbReference>
<keyword evidence="10 11" id="KW-0807">Transducer</keyword>
<dbReference type="InterPro" id="IPR017452">
    <property type="entry name" value="GPCR_Rhodpsn_7TM"/>
</dbReference>
<feature type="transmembrane region" description="Helical" evidence="11">
    <location>
        <begin position="191"/>
        <end position="209"/>
    </location>
</feature>
<dbReference type="PROSITE" id="PS50262">
    <property type="entry name" value="G_PROTEIN_RECEP_F1_2"/>
    <property type="match status" value="1"/>
</dbReference>
<keyword evidence="3 11" id="KW-1003">Cell membrane</keyword>
<sequence length="315" mass="36399">MYSSDIIFVVFLMSPICIGFVGNSLLFMLYMYTFFTQSHLKKPIDLIFIHLTLVNVFTILFRLIPDVMSSFGVRHFLDDVGCKATLYTYRVTRGLSICTTSLLSAFQAITISPSTSKWTWLKSKMSTCMFPSFLFFWIVNMLIYIHIIKTVEAKNNVTITGSGYSQLYCQAKQLEQQYSIALFSVMMIRDLLFVVLMMSSSIYMVNLLYKHSRRAQHVHSFSLPSQPSPEIKATHNILSLVSCFVFFYCSNDFFTLYLFYRPEKNPSLERITGIISACYPTICPFVLMKNNKIISKFISSISKMRIIFSPRTFSR</sequence>
<dbReference type="RefSeq" id="XP_004440270.1">
    <property type="nucleotide sequence ID" value="XM_004440213.1"/>
</dbReference>
<keyword evidence="9 11" id="KW-0675">Receptor</keyword>
<dbReference type="PRINTS" id="PR01534">
    <property type="entry name" value="VOMERONASL1R"/>
</dbReference>
<dbReference type="GeneID" id="101389928"/>
<evidence type="ECO:0000256" key="8">
    <source>
        <dbReference type="ARBA" id="ARBA00023136"/>
    </source>
</evidence>
<comment type="similarity">
    <text evidence="2 11">Belongs to the G-protein coupled receptor 1 family.</text>
</comment>
<evidence type="ECO:0000256" key="1">
    <source>
        <dbReference type="ARBA" id="ARBA00004651"/>
    </source>
</evidence>